<keyword evidence="1" id="KW-0812">Transmembrane</keyword>
<evidence type="ECO:0000313" key="2">
    <source>
        <dbReference type="EMBL" id="KJF15707.1"/>
    </source>
</evidence>
<dbReference type="Pfam" id="PF21804">
    <property type="entry name" value="Transposase_29"/>
    <property type="match status" value="1"/>
</dbReference>
<keyword evidence="1" id="KW-1133">Transmembrane helix</keyword>
<dbReference type="Proteomes" id="UP000032360">
    <property type="component" value="Unassembled WGS sequence"/>
</dbReference>
<evidence type="ECO:0008006" key="4">
    <source>
        <dbReference type="Google" id="ProtNLM"/>
    </source>
</evidence>
<organism evidence="2 3">
    <name type="scientific">Acidithrix ferrooxidans</name>
    <dbReference type="NCBI Taxonomy" id="1280514"/>
    <lineage>
        <taxon>Bacteria</taxon>
        <taxon>Bacillati</taxon>
        <taxon>Actinomycetota</taxon>
        <taxon>Acidimicrobiia</taxon>
        <taxon>Acidimicrobiales</taxon>
        <taxon>Acidimicrobiaceae</taxon>
        <taxon>Acidithrix</taxon>
    </lineage>
</organism>
<evidence type="ECO:0000256" key="1">
    <source>
        <dbReference type="SAM" id="Phobius"/>
    </source>
</evidence>
<reference evidence="2 3" key="1">
    <citation type="submission" date="2015-01" db="EMBL/GenBank/DDBJ databases">
        <title>Draft genome of the acidophilic iron oxidizer Acidithrix ferrooxidans strain Py-F3.</title>
        <authorList>
            <person name="Poehlein A."/>
            <person name="Eisen S."/>
            <person name="Schloemann M."/>
            <person name="Johnson B.D."/>
            <person name="Daniel R."/>
            <person name="Muehling M."/>
        </authorList>
    </citation>
    <scope>NUCLEOTIDE SEQUENCE [LARGE SCALE GENOMIC DNA]</scope>
    <source>
        <strain evidence="2 3">Py-F3</strain>
    </source>
</reference>
<dbReference type="SUPFAM" id="SSF53098">
    <property type="entry name" value="Ribonuclease H-like"/>
    <property type="match status" value="1"/>
</dbReference>
<sequence>MPEPRTKERVLARFGLLESATSVFTQGAGLARLGSLLILPTLAQTGLFSSAKKTYHSLSDGFYSLSATILTMVFLAVFREPLAEGATRIPPSDLGRLLGLDRAHEVKTIRRKLSEIAGPNKGSEFVNALSEYHAEQDPDVMGYLYLDGHVRVYSGKRDLQKAHVTRTRIAAPATVETWATDQRGDPVFVVTSELSASLVSEIRRLLPSLKALAKGHTMTVVFDRGGWSPNLFAEMVRNKIDFVTYVKNKRTKEPDDAFFEESFIEDGVSYLYELADRGICLNLTKEVDGQKTLSCRQITRRREGGRQTQIVTSRTDASASEIAHRMFARWRQENTSHSMHSIPTVF</sequence>
<feature type="transmembrane region" description="Helical" evidence="1">
    <location>
        <begin position="62"/>
        <end position="78"/>
    </location>
</feature>
<protein>
    <recommendedName>
        <fullName evidence="4">Transposase DDE domain protein</fullName>
    </recommendedName>
</protein>
<evidence type="ECO:0000313" key="3">
    <source>
        <dbReference type="Proteomes" id="UP000032360"/>
    </source>
</evidence>
<dbReference type="OrthoDB" id="4888799at2"/>
<comment type="caution">
    <text evidence="2">The sequence shown here is derived from an EMBL/GenBank/DDBJ whole genome shotgun (WGS) entry which is preliminary data.</text>
</comment>
<gene>
    <name evidence="2" type="ORF">AXFE_34370</name>
</gene>
<keyword evidence="1" id="KW-0472">Membrane</keyword>
<keyword evidence="3" id="KW-1185">Reference proteome</keyword>
<dbReference type="EMBL" id="JXYS01000131">
    <property type="protein sequence ID" value="KJF15707.1"/>
    <property type="molecule type" value="Genomic_DNA"/>
</dbReference>
<accession>A0A0D8HD16</accession>
<dbReference type="InterPro" id="IPR012337">
    <property type="entry name" value="RNaseH-like_sf"/>
</dbReference>
<proteinExistence type="predicted"/>
<dbReference type="RefSeq" id="WP_152626185.1">
    <property type="nucleotide sequence ID" value="NZ_JXYS01000131.1"/>
</dbReference>
<dbReference type="InterPro" id="IPR049343">
    <property type="entry name" value="Transposase_29"/>
</dbReference>
<name>A0A0D8HD16_9ACTN</name>
<dbReference type="AlphaFoldDB" id="A0A0D8HD16"/>